<gene>
    <name evidence="2" type="ORF">R53529_LOCUS1494</name>
    <name evidence="1" type="ORF">R53530_LOCUS939</name>
</gene>
<keyword evidence="4" id="KW-1185">Reference proteome</keyword>
<comment type="caution">
    <text evidence="1">The sequence shown here is derived from an EMBL/GenBank/DDBJ whole genome shotgun (WGS) entry which is preliminary data.</text>
</comment>
<evidence type="ECO:0000313" key="2">
    <source>
        <dbReference type="EMBL" id="CAI3947496.1"/>
    </source>
</evidence>
<proteinExistence type="predicted"/>
<evidence type="ECO:0000313" key="4">
    <source>
        <dbReference type="Proteomes" id="UP001154259"/>
    </source>
</evidence>
<dbReference type="EMBL" id="CAMXCS010000002">
    <property type="protein sequence ID" value="CAI3947496.1"/>
    <property type="molecule type" value="Genomic_DNA"/>
</dbReference>
<dbReference type="AlphaFoldDB" id="A0A9W4TLU1"/>
<accession>A0A9W4TLU1</accession>
<dbReference type="RefSeq" id="WP_271789917.1">
    <property type="nucleotide sequence ID" value="NZ_CAMXCL010000002.1"/>
</dbReference>
<dbReference type="EMBL" id="CAMXCM010000002">
    <property type="protein sequence ID" value="CAI3935996.1"/>
    <property type="molecule type" value="Genomic_DNA"/>
</dbReference>
<organism evidence="1 3">
    <name type="scientific">Commensalibacter communis</name>
    <dbReference type="NCBI Taxonomy" id="2972786"/>
    <lineage>
        <taxon>Bacteria</taxon>
        <taxon>Pseudomonadati</taxon>
        <taxon>Pseudomonadota</taxon>
        <taxon>Alphaproteobacteria</taxon>
        <taxon>Acetobacterales</taxon>
        <taxon>Acetobacteraceae</taxon>
    </lineage>
</organism>
<evidence type="ECO:0000313" key="3">
    <source>
        <dbReference type="Proteomes" id="UP001154255"/>
    </source>
</evidence>
<dbReference type="Proteomes" id="UP001154259">
    <property type="component" value="Unassembled WGS sequence"/>
</dbReference>
<name>A0A9W4TLU1_9PROT</name>
<sequence length="199" mass="23388">MNDTKELIEQELKDAICAIAINIADSVDKEIIQDKIYKYFSKLNLPFHDVENLHYLFFQNITQAAEACLTLRVDKKNQQSENYILYCHFVLKYPFFYNHIRKMTESLEGSSCCADRARLIVKEVAYFLLNGEYRNLKDIYCSFSIPNQPIKAWVEFVHSLYNFYHGDATAYLSALQRLYKAQSNSIELMKKKIKTTGYR</sequence>
<protein>
    <submittedName>
        <fullName evidence="1">Uncharacterized protein</fullName>
    </submittedName>
</protein>
<dbReference type="Proteomes" id="UP001154255">
    <property type="component" value="Unassembled WGS sequence"/>
</dbReference>
<evidence type="ECO:0000313" key="1">
    <source>
        <dbReference type="EMBL" id="CAI3935996.1"/>
    </source>
</evidence>
<reference evidence="1" key="1">
    <citation type="submission" date="2022-10" db="EMBL/GenBank/DDBJ databases">
        <authorList>
            <person name="Botero Cardona J."/>
        </authorList>
    </citation>
    <scope>NUCLEOTIDE SEQUENCE</scope>
    <source>
        <strain evidence="1">LMG 31819</strain>
        <strain evidence="2">R-53529</strain>
    </source>
</reference>